<feature type="domain" description="Reverse transcriptase" evidence="1">
    <location>
        <begin position="1"/>
        <end position="64"/>
    </location>
</feature>
<proteinExistence type="predicted"/>
<accession>A0A0C2JP64</accession>
<gene>
    <name evidence="2" type="ORF">RF11_00345</name>
</gene>
<dbReference type="OrthoDB" id="41323at2759"/>
<dbReference type="Proteomes" id="UP000031668">
    <property type="component" value="Unassembled WGS sequence"/>
</dbReference>
<protein>
    <recommendedName>
        <fullName evidence="1">Reverse transcriptase domain-containing protein</fullName>
    </recommendedName>
</protein>
<evidence type="ECO:0000259" key="1">
    <source>
        <dbReference type="PROSITE" id="PS50878"/>
    </source>
</evidence>
<reference evidence="2 3" key="1">
    <citation type="journal article" date="2014" name="Genome Biol. Evol.">
        <title>The genome of the myxosporean Thelohanellus kitauei shows adaptations to nutrient acquisition within its fish host.</title>
        <authorList>
            <person name="Yang Y."/>
            <person name="Xiong J."/>
            <person name="Zhou Z."/>
            <person name="Huo F."/>
            <person name="Miao W."/>
            <person name="Ran C."/>
            <person name="Liu Y."/>
            <person name="Zhang J."/>
            <person name="Feng J."/>
            <person name="Wang M."/>
            <person name="Wang M."/>
            <person name="Wang L."/>
            <person name="Yao B."/>
        </authorList>
    </citation>
    <scope>NUCLEOTIDE SEQUENCE [LARGE SCALE GENOMIC DNA]</scope>
    <source>
        <strain evidence="2">Wuqing</strain>
    </source>
</reference>
<sequence>MDRVCSNLDFEIVYLDDILIFSMLEQAHIKNLRELFKRLKENGLVINVEKINFEAIFRFSQLITIINLEEINRMVNHYVRFITSLASTMTTLCNTDRLKAKHLVLSQEMDVAFNKVKKSNTNAIDHFRYHLDWRSFVASTDHKPLNIVINKASEP</sequence>
<organism evidence="2 3">
    <name type="scientific">Thelohanellus kitauei</name>
    <name type="common">Myxosporean</name>
    <dbReference type="NCBI Taxonomy" id="669202"/>
    <lineage>
        <taxon>Eukaryota</taxon>
        <taxon>Metazoa</taxon>
        <taxon>Cnidaria</taxon>
        <taxon>Myxozoa</taxon>
        <taxon>Myxosporea</taxon>
        <taxon>Bivalvulida</taxon>
        <taxon>Platysporina</taxon>
        <taxon>Myxobolidae</taxon>
        <taxon>Thelohanellus</taxon>
    </lineage>
</organism>
<evidence type="ECO:0000313" key="3">
    <source>
        <dbReference type="Proteomes" id="UP000031668"/>
    </source>
</evidence>
<dbReference type="Pfam" id="PF00078">
    <property type="entry name" value="RVT_1"/>
    <property type="match status" value="1"/>
</dbReference>
<dbReference type="AlphaFoldDB" id="A0A0C2JP64"/>
<keyword evidence="3" id="KW-1185">Reference proteome</keyword>
<comment type="caution">
    <text evidence="2">The sequence shown here is derived from an EMBL/GenBank/DDBJ whole genome shotgun (WGS) entry which is preliminary data.</text>
</comment>
<dbReference type="InterPro" id="IPR043128">
    <property type="entry name" value="Rev_trsase/Diguanyl_cyclase"/>
</dbReference>
<dbReference type="Gene3D" id="3.30.70.270">
    <property type="match status" value="1"/>
</dbReference>
<dbReference type="InterPro" id="IPR000477">
    <property type="entry name" value="RT_dom"/>
</dbReference>
<dbReference type="EMBL" id="JWZT01001848">
    <property type="protein sequence ID" value="KII71118.1"/>
    <property type="molecule type" value="Genomic_DNA"/>
</dbReference>
<dbReference type="SUPFAM" id="SSF56672">
    <property type="entry name" value="DNA/RNA polymerases"/>
    <property type="match status" value="1"/>
</dbReference>
<name>A0A0C2JP64_THEKT</name>
<dbReference type="InterPro" id="IPR043502">
    <property type="entry name" value="DNA/RNA_pol_sf"/>
</dbReference>
<dbReference type="PROSITE" id="PS50878">
    <property type="entry name" value="RT_POL"/>
    <property type="match status" value="1"/>
</dbReference>
<evidence type="ECO:0000313" key="2">
    <source>
        <dbReference type="EMBL" id="KII71118.1"/>
    </source>
</evidence>